<organism evidence="11 12">
    <name type="scientific">Microlunatus aurantiacus</name>
    <dbReference type="NCBI Taxonomy" id="446786"/>
    <lineage>
        <taxon>Bacteria</taxon>
        <taxon>Bacillati</taxon>
        <taxon>Actinomycetota</taxon>
        <taxon>Actinomycetes</taxon>
        <taxon>Propionibacteriales</taxon>
        <taxon>Propionibacteriaceae</taxon>
        <taxon>Microlunatus</taxon>
    </lineage>
</organism>
<feature type="transmembrane region" description="Helical" evidence="9">
    <location>
        <begin position="226"/>
        <end position="245"/>
    </location>
</feature>
<dbReference type="Gene3D" id="1.20.5.1930">
    <property type="match status" value="1"/>
</dbReference>
<protein>
    <recommendedName>
        <fullName evidence="2">histidine kinase</fullName>
        <ecNumber evidence="2">2.7.13.3</ecNumber>
    </recommendedName>
</protein>
<dbReference type="Proteomes" id="UP001500051">
    <property type="component" value="Unassembled WGS sequence"/>
</dbReference>
<dbReference type="EC" id="2.7.13.3" evidence="2"/>
<evidence type="ECO:0000256" key="2">
    <source>
        <dbReference type="ARBA" id="ARBA00012438"/>
    </source>
</evidence>
<name>A0ABP7D8C9_9ACTN</name>
<feature type="transmembrane region" description="Helical" evidence="9">
    <location>
        <begin position="286"/>
        <end position="305"/>
    </location>
</feature>
<reference evidence="12" key="1">
    <citation type="journal article" date="2019" name="Int. J. Syst. Evol. Microbiol.">
        <title>The Global Catalogue of Microorganisms (GCM) 10K type strain sequencing project: providing services to taxonomists for standard genome sequencing and annotation.</title>
        <authorList>
            <consortium name="The Broad Institute Genomics Platform"/>
            <consortium name="The Broad Institute Genome Sequencing Center for Infectious Disease"/>
            <person name="Wu L."/>
            <person name="Ma J."/>
        </authorList>
    </citation>
    <scope>NUCLEOTIDE SEQUENCE [LARGE SCALE GENOMIC DNA]</scope>
    <source>
        <strain evidence="12">JCM 16548</strain>
    </source>
</reference>
<evidence type="ECO:0000256" key="5">
    <source>
        <dbReference type="ARBA" id="ARBA00022741"/>
    </source>
</evidence>
<keyword evidence="4" id="KW-0808">Transferase</keyword>
<dbReference type="InterPro" id="IPR050482">
    <property type="entry name" value="Sensor_HK_TwoCompSys"/>
</dbReference>
<evidence type="ECO:0000256" key="7">
    <source>
        <dbReference type="ARBA" id="ARBA00022840"/>
    </source>
</evidence>
<evidence type="ECO:0000256" key="1">
    <source>
        <dbReference type="ARBA" id="ARBA00000085"/>
    </source>
</evidence>
<dbReference type="PANTHER" id="PTHR24421">
    <property type="entry name" value="NITRATE/NITRITE SENSOR PROTEIN NARX-RELATED"/>
    <property type="match status" value="1"/>
</dbReference>
<dbReference type="InterPro" id="IPR011712">
    <property type="entry name" value="Sig_transdc_His_kin_sub3_dim/P"/>
</dbReference>
<keyword evidence="9" id="KW-0472">Membrane</keyword>
<feature type="transmembrane region" description="Helical" evidence="9">
    <location>
        <begin position="69"/>
        <end position="90"/>
    </location>
</feature>
<feature type="transmembrane region" description="Helical" evidence="9">
    <location>
        <begin position="200"/>
        <end position="220"/>
    </location>
</feature>
<feature type="transmembrane region" description="Helical" evidence="9">
    <location>
        <begin position="257"/>
        <end position="280"/>
    </location>
</feature>
<keyword evidence="12" id="KW-1185">Reference proteome</keyword>
<keyword evidence="8" id="KW-0902">Two-component regulatory system</keyword>
<feature type="domain" description="Signal transduction histidine kinase subgroup 3 dimerisation and phosphoacceptor" evidence="10">
    <location>
        <begin position="448"/>
        <end position="514"/>
    </location>
</feature>
<dbReference type="Pfam" id="PF07730">
    <property type="entry name" value="HisKA_3"/>
    <property type="match status" value="1"/>
</dbReference>
<keyword evidence="9" id="KW-1133">Transmembrane helix</keyword>
<accession>A0ABP7D8C9</accession>
<feature type="transmembrane region" description="Helical" evidence="9">
    <location>
        <begin position="139"/>
        <end position="159"/>
    </location>
</feature>
<keyword evidence="9" id="KW-0812">Transmembrane</keyword>
<evidence type="ECO:0000256" key="4">
    <source>
        <dbReference type="ARBA" id="ARBA00022679"/>
    </source>
</evidence>
<comment type="caution">
    <text evidence="11">The sequence shown here is derived from an EMBL/GenBank/DDBJ whole genome shotgun (WGS) entry which is preliminary data.</text>
</comment>
<sequence length="638" mass="67354">MSAAPGGRAVSLTIAAVGLLLLAVGLFLTGLAHATGLPLTAYSLTNPVIGIGFLAPAVVIAWHRPRNLLVLLLALGGVGHLLAGIGLAGYTWGPVAGWPEWAIALCLQLMGLAWKLGLGPPFALLLLLFPDGRLPSRRWWWLVWAVGVALALAVAGWFLAPDSVAANVIVQVADLIVTVAAVVSLVLRYRRGSEQVRGQILWLVLAVLVILVLNLERAITGRGPELLLLSFVCVPVAIALAIVRHQLLDIRLVVSRALLYGLLIAAVLLAYVGLVALAAAVLPADLATWGPVTSAIVVALALNPVRTGLQRLITRLFYGRRAEPAAAAALIGRGLDQVDDLDQVLETARSALRLPALAVHDVDGSPIARTGSVTDADWPSSTIPLRSRDRLLGRLDVALRAGESRLHRADADALALLVGPLALLLRERGLVQALRDSRTQVVQARESERSVLHRDLHDGLGPTLTNAAFRADAAANRLASDPVAAAELLAEARVGIRDALADVRRVVYGLRPLALEELGLVGAVREQAARAGRLPVKVTTSDELGPLSPAVELAVYRIATEAITNAQRHSLGTGVAVWLASDSGEFHLVVQDDGAPPPTYLAGVGLRSIQERAEELGGRTEIHPGADGWRVSAWIPAS</sequence>
<dbReference type="CDD" id="cd16917">
    <property type="entry name" value="HATPase_UhpB-NarQ-NarX-like"/>
    <property type="match status" value="1"/>
</dbReference>
<keyword evidence="7" id="KW-0067">ATP-binding</keyword>
<evidence type="ECO:0000313" key="11">
    <source>
        <dbReference type="EMBL" id="GAA3700635.1"/>
    </source>
</evidence>
<proteinExistence type="predicted"/>
<keyword evidence="6" id="KW-0418">Kinase</keyword>
<evidence type="ECO:0000256" key="6">
    <source>
        <dbReference type="ARBA" id="ARBA00022777"/>
    </source>
</evidence>
<dbReference type="SUPFAM" id="SSF55874">
    <property type="entry name" value="ATPase domain of HSP90 chaperone/DNA topoisomerase II/histidine kinase"/>
    <property type="match status" value="1"/>
</dbReference>
<keyword evidence="3" id="KW-0597">Phosphoprotein</keyword>
<evidence type="ECO:0000259" key="10">
    <source>
        <dbReference type="Pfam" id="PF07730"/>
    </source>
</evidence>
<gene>
    <name evidence="11" type="ORF">GCM10022204_16750</name>
</gene>
<feature type="transmembrane region" description="Helical" evidence="9">
    <location>
        <begin position="44"/>
        <end position="62"/>
    </location>
</feature>
<dbReference type="EMBL" id="BAAAYX010000004">
    <property type="protein sequence ID" value="GAA3700635.1"/>
    <property type="molecule type" value="Genomic_DNA"/>
</dbReference>
<dbReference type="RefSeq" id="WP_344811868.1">
    <property type="nucleotide sequence ID" value="NZ_BAAAYX010000004.1"/>
</dbReference>
<dbReference type="Gene3D" id="3.30.565.10">
    <property type="entry name" value="Histidine kinase-like ATPase, C-terminal domain"/>
    <property type="match status" value="1"/>
</dbReference>
<comment type="catalytic activity">
    <reaction evidence="1">
        <text>ATP + protein L-histidine = ADP + protein N-phospho-L-histidine.</text>
        <dbReference type="EC" id="2.7.13.3"/>
    </reaction>
</comment>
<feature type="transmembrane region" description="Helical" evidence="9">
    <location>
        <begin position="165"/>
        <end position="188"/>
    </location>
</feature>
<evidence type="ECO:0000256" key="3">
    <source>
        <dbReference type="ARBA" id="ARBA00022553"/>
    </source>
</evidence>
<evidence type="ECO:0000313" key="12">
    <source>
        <dbReference type="Proteomes" id="UP001500051"/>
    </source>
</evidence>
<dbReference type="PANTHER" id="PTHR24421:SF10">
    <property type="entry name" value="NITRATE_NITRITE SENSOR PROTEIN NARQ"/>
    <property type="match status" value="1"/>
</dbReference>
<feature type="transmembrane region" description="Helical" evidence="9">
    <location>
        <begin position="102"/>
        <end position="127"/>
    </location>
</feature>
<evidence type="ECO:0000256" key="9">
    <source>
        <dbReference type="SAM" id="Phobius"/>
    </source>
</evidence>
<keyword evidence="5" id="KW-0547">Nucleotide-binding</keyword>
<dbReference type="InterPro" id="IPR036890">
    <property type="entry name" value="HATPase_C_sf"/>
</dbReference>
<evidence type="ECO:0000256" key="8">
    <source>
        <dbReference type="ARBA" id="ARBA00023012"/>
    </source>
</evidence>